<sequence>MEVQIFGHKKDPDTRKALRFFAERRVKTHFVDFAERAAAPGELKRFAQKFGVQALVDREGKRFAERGLGVARYGDERWLELLVDDPGLVRTPLVRFQHKLTVGLNEAEWKQWCGK</sequence>
<evidence type="ECO:0000313" key="4">
    <source>
        <dbReference type="Proteomes" id="UP001161325"/>
    </source>
</evidence>
<evidence type="ECO:0000313" key="3">
    <source>
        <dbReference type="EMBL" id="GLC24441.1"/>
    </source>
</evidence>
<dbReference type="RefSeq" id="WP_284348890.1">
    <property type="nucleotide sequence ID" value="NZ_BRXS01000002.1"/>
</dbReference>
<dbReference type="Proteomes" id="UP001161325">
    <property type="component" value="Unassembled WGS sequence"/>
</dbReference>
<gene>
    <name evidence="3" type="ORF">rosag_09540</name>
</gene>
<reference evidence="3" key="1">
    <citation type="submission" date="2022-08" db="EMBL/GenBank/DDBJ databases">
        <title>Draft genome sequencing of Roseisolibacter agri AW1220.</title>
        <authorList>
            <person name="Tobiishi Y."/>
            <person name="Tonouchi A."/>
        </authorList>
    </citation>
    <scope>NUCLEOTIDE SEQUENCE</scope>
    <source>
        <strain evidence="3">AW1220</strain>
    </source>
</reference>
<evidence type="ECO:0000256" key="2">
    <source>
        <dbReference type="PROSITE-ProRule" id="PRU01282"/>
    </source>
</evidence>
<evidence type="ECO:0008006" key="5">
    <source>
        <dbReference type="Google" id="ProtNLM"/>
    </source>
</evidence>
<organism evidence="3 4">
    <name type="scientific">Roseisolibacter agri</name>
    <dbReference type="NCBI Taxonomy" id="2014610"/>
    <lineage>
        <taxon>Bacteria</taxon>
        <taxon>Pseudomonadati</taxon>
        <taxon>Gemmatimonadota</taxon>
        <taxon>Gemmatimonadia</taxon>
        <taxon>Gemmatimonadales</taxon>
        <taxon>Gemmatimonadaceae</taxon>
        <taxon>Roseisolibacter</taxon>
    </lineage>
</organism>
<dbReference type="Pfam" id="PF03960">
    <property type="entry name" value="ArsC"/>
    <property type="match status" value="1"/>
</dbReference>
<dbReference type="AlphaFoldDB" id="A0AA37Q8V0"/>
<name>A0AA37Q8V0_9BACT</name>
<dbReference type="InterPro" id="IPR036249">
    <property type="entry name" value="Thioredoxin-like_sf"/>
</dbReference>
<protein>
    <recommendedName>
        <fullName evidence="5">Arsenate reductase</fullName>
    </recommendedName>
</protein>
<dbReference type="InterPro" id="IPR006660">
    <property type="entry name" value="Arsenate_reductase-like"/>
</dbReference>
<comment type="similarity">
    <text evidence="1 2">Belongs to the ArsC family.</text>
</comment>
<dbReference type="EMBL" id="BRXS01000002">
    <property type="protein sequence ID" value="GLC24441.1"/>
    <property type="molecule type" value="Genomic_DNA"/>
</dbReference>
<keyword evidence="4" id="KW-1185">Reference proteome</keyword>
<accession>A0AA37Q8V0</accession>
<dbReference type="PANTHER" id="PTHR30041">
    <property type="entry name" value="ARSENATE REDUCTASE"/>
    <property type="match status" value="1"/>
</dbReference>
<dbReference type="Gene3D" id="3.40.30.10">
    <property type="entry name" value="Glutaredoxin"/>
    <property type="match status" value="1"/>
</dbReference>
<dbReference type="PROSITE" id="PS51353">
    <property type="entry name" value="ARSC"/>
    <property type="match status" value="1"/>
</dbReference>
<proteinExistence type="inferred from homology"/>
<dbReference type="SUPFAM" id="SSF52833">
    <property type="entry name" value="Thioredoxin-like"/>
    <property type="match status" value="1"/>
</dbReference>
<comment type="caution">
    <text evidence="3">The sequence shown here is derived from an EMBL/GenBank/DDBJ whole genome shotgun (WGS) entry which is preliminary data.</text>
</comment>
<evidence type="ECO:0000256" key="1">
    <source>
        <dbReference type="ARBA" id="ARBA00007198"/>
    </source>
</evidence>
<dbReference type="PANTHER" id="PTHR30041:SF8">
    <property type="entry name" value="PROTEIN YFFB"/>
    <property type="match status" value="1"/>
</dbReference>